<accession>C9LW72</accession>
<sequence>MLGKISQGQEDSVEVLPDHLQKVIRNVMESSFSLSATLEEGLGSTTESQRFSLEQLGTLSRMLTQLGTLAEKGVEVSGFSESMQTLLRNLKSLLTAQEGGSSLEPALLNKLSFQLLDTKALEDLPAALQQALTLLVQVQPQEGAGEASSFDFLKSLVQYFMPRPGEEGALPTMPGQMMAEDGADAEADANLPMRDAGEGGAKAVQQEAAGQMPRPAGDNPRTAQQEATQGNFPQSMPESDAAQGKSALQQSVHSDAAAQQSGKGAEAGLLPNAEDGASEATQQQKGSSQGAAAEGKGQAGVPQEQNGVQQKGSAQGGGAEGKGQPSEQMMRNVPQDGSSSEFAGSRQDGQSANSQMTRRDGSPQNTAQEKTLQQGQSLNNASASMQQGEAKSATRQMPVMQNTPQLMQSLKDTAAFMLKNMPLTEKDAALLRDFVNNGQKLLPDKEAKQLQLLLRLSQNNVPAAVNQAAAQKNLGDLPRLWAFMQLCDMTAVKDMKEQQLKRAGKDVAEFAASMKRSMEGGSLFQTDGKGNTHRSLNFMMPLYMGEGEKQSFPAYANVYNEEKYSPEDGRMHKETWLRLCVLTDHIGAVELTCQVYDAKSLNMRVLFSEPSAVEDFKAYIPEFRESFRTMTLELSDLKVSVAGSKE</sequence>
<gene>
    <name evidence="2" type="ORF">SELSPUOL_01726</name>
</gene>
<reference evidence="2 3" key="1">
    <citation type="submission" date="2009-09" db="EMBL/GenBank/DDBJ databases">
        <authorList>
            <person name="Weinstock G."/>
            <person name="Sodergren E."/>
            <person name="Clifton S."/>
            <person name="Fulton L."/>
            <person name="Fulton B."/>
            <person name="Courtney L."/>
            <person name="Fronick C."/>
            <person name="Harrison M."/>
            <person name="Strong C."/>
            <person name="Farmer C."/>
            <person name="Delahaunty K."/>
            <person name="Markovic C."/>
            <person name="Hall O."/>
            <person name="Minx P."/>
            <person name="Tomlinson C."/>
            <person name="Mitreva M."/>
            <person name="Nelson J."/>
            <person name="Hou S."/>
            <person name="Wollam A."/>
            <person name="Pepin K.H."/>
            <person name="Johnson M."/>
            <person name="Bhonagiri V."/>
            <person name="Nash W.E."/>
            <person name="Warren W."/>
            <person name="Chinwalla A."/>
            <person name="Mardis E.R."/>
            <person name="Wilson R.K."/>
        </authorList>
    </citation>
    <scope>NUCLEOTIDE SEQUENCE [LARGE SCALE GENOMIC DNA]</scope>
    <source>
        <strain evidence="3">ATCC 35185 / DSM 20758 / VPI D19B-28</strain>
    </source>
</reference>
<feature type="compositionally biased region" description="Low complexity" evidence="1">
    <location>
        <begin position="280"/>
        <end position="300"/>
    </location>
</feature>
<evidence type="ECO:0000313" key="3">
    <source>
        <dbReference type="Proteomes" id="UP000003505"/>
    </source>
</evidence>
<dbReference type="Proteomes" id="UP000003505">
    <property type="component" value="Unassembled WGS sequence"/>
</dbReference>
<feature type="compositionally biased region" description="Polar residues" evidence="1">
    <location>
        <begin position="221"/>
        <end position="237"/>
    </location>
</feature>
<proteinExistence type="predicted"/>
<feature type="compositionally biased region" description="Polar residues" evidence="1">
    <location>
        <begin position="335"/>
        <end position="397"/>
    </location>
</feature>
<organism evidence="2 3">
    <name type="scientific">Selenomonas sputigena (strain ATCC 35185 / DSM 20758 / CCUG 44933 / VPI D19B-28)</name>
    <dbReference type="NCBI Taxonomy" id="546271"/>
    <lineage>
        <taxon>Bacteria</taxon>
        <taxon>Bacillati</taxon>
        <taxon>Bacillota</taxon>
        <taxon>Negativicutes</taxon>
        <taxon>Selenomonadales</taxon>
        <taxon>Selenomonadaceae</taxon>
        <taxon>Selenomonas</taxon>
    </lineage>
</organism>
<comment type="caution">
    <text evidence="2">The sequence shown here is derived from an EMBL/GenBank/DDBJ whole genome shotgun (WGS) entry which is preliminary data.</text>
</comment>
<evidence type="ECO:0000256" key="1">
    <source>
        <dbReference type="SAM" id="MobiDB-lite"/>
    </source>
</evidence>
<dbReference type="eggNOG" id="ENOG502ZAXF">
    <property type="taxonomic scope" value="Bacteria"/>
</dbReference>
<feature type="region of interest" description="Disordered" evidence="1">
    <location>
        <begin position="190"/>
        <end position="397"/>
    </location>
</feature>
<dbReference type="EMBL" id="ACKP02000040">
    <property type="protein sequence ID" value="EEX76875.1"/>
    <property type="molecule type" value="Genomic_DNA"/>
</dbReference>
<name>C9LW72_SELS3</name>
<dbReference type="AlphaFoldDB" id="C9LW72"/>
<dbReference type="STRING" id="546271.Selsp_0890"/>
<feature type="compositionally biased region" description="Polar residues" evidence="1">
    <location>
        <begin position="246"/>
        <end position="262"/>
    </location>
</feature>
<protein>
    <submittedName>
        <fullName evidence="2">Uncharacterized protein</fullName>
    </submittedName>
</protein>
<evidence type="ECO:0000313" key="2">
    <source>
        <dbReference type="EMBL" id="EEX76875.1"/>
    </source>
</evidence>